<reference evidence="8 9" key="1">
    <citation type="submission" date="2015-01" db="EMBL/GenBank/DDBJ databases">
        <title>The Genome Sequence of Capronia semiimmersa CBS27337.</title>
        <authorList>
            <consortium name="The Broad Institute Genomics Platform"/>
            <person name="Cuomo C."/>
            <person name="de Hoog S."/>
            <person name="Gorbushina A."/>
            <person name="Stielow B."/>
            <person name="Teixiera M."/>
            <person name="Abouelleil A."/>
            <person name="Chapman S.B."/>
            <person name="Priest M."/>
            <person name="Young S.K."/>
            <person name="Wortman J."/>
            <person name="Nusbaum C."/>
            <person name="Birren B."/>
        </authorList>
    </citation>
    <scope>NUCLEOTIDE SEQUENCE [LARGE SCALE GENOMIC DNA]</scope>
    <source>
        <strain evidence="8 9">CBS 27337</strain>
    </source>
</reference>
<dbReference type="EMBL" id="KN846959">
    <property type="protein sequence ID" value="KIW66497.1"/>
    <property type="molecule type" value="Genomic_DNA"/>
</dbReference>
<feature type="compositionally biased region" description="Polar residues" evidence="7">
    <location>
        <begin position="46"/>
        <end position="58"/>
    </location>
</feature>
<name>A0A0D2DWM8_9EURO</name>
<dbReference type="GO" id="GO:0005739">
    <property type="term" value="C:mitochondrion"/>
    <property type="evidence" value="ECO:0007669"/>
    <property type="project" value="UniProtKB-SubCell"/>
</dbReference>
<evidence type="ECO:0000256" key="6">
    <source>
        <dbReference type="ARBA" id="ARBA00035183"/>
    </source>
</evidence>
<protein>
    <recommendedName>
        <fullName evidence="6">Large ribosomal subunit protein mL50</fullName>
    </recommendedName>
</protein>
<evidence type="ECO:0000313" key="9">
    <source>
        <dbReference type="Proteomes" id="UP000054266"/>
    </source>
</evidence>
<comment type="similarity">
    <text evidence="2">Belongs to the mitochondrion-specific ribosomal protein mL50 family.</text>
</comment>
<evidence type="ECO:0000256" key="2">
    <source>
        <dbReference type="ARBA" id="ARBA00008860"/>
    </source>
</evidence>
<keyword evidence="4" id="KW-0496">Mitochondrion</keyword>
<dbReference type="InterPro" id="IPR018305">
    <property type="entry name" value="Ribosomal_m50"/>
</dbReference>
<evidence type="ECO:0000256" key="3">
    <source>
        <dbReference type="ARBA" id="ARBA00022980"/>
    </source>
</evidence>
<evidence type="ECO:0000256" key="4">
    <source>
        <dbReference type="ARBA" id="ARBA00023128"/>
    </source>
</evidence>
<accession>A0A0D2DWM8</accession>
<evidence type="ECO:0000256" key="1">
    <source>
        <dbReference type="ARBA" id="ARBA00004173"/>
    </source>
</evidence>
<dbReference type="Proteomes" id="UP000054266">
    <property type="component" value="Unassembled WGS sequence"/>
</dbReference>
<proteinExistence type="inferred from homology"/>
<sequence>MASAGRAPQLLSKGLSAVSKPQYMCRRCRHALQLESQQIRHRTTLPPRQNIRQASEYPSEQRRFISLSSFVGRTKQPEEPTPADAGVPMEPYIEATTWDGLEHMGHQGHWKDLPPDAKDSYEPWLDPTQATPPQRDQFVSLLWISVVECLALKQLNKDPKTIHTDGPPNFAGGMASLKIQLSGTGTISHLDDPQGILQRTEAESEATEEQDSKVEFSVPEIEEQLHGARFDFRDPITFAILKRFSQLTGHRVPDPLLNTVLRGNKTLTTFIDLLTQSAKPKPKKFAEVLLAKQKKAVDFTTREKLLAEQGLQAHTGTVVPATEATKSNASKQKPKFTPLGPNVMIFTRRETQVDREMEIGRWKVIKRELENRGLPVYPIPKLVPAGETWRKDEGGVVG</sequence>
<feature type="region of interest" description="Disordered" evidence="7">
    <location>
        <begin position="39"/>
        <end position="58"/>
    </location>
</feature>
<dbReference type="GO" id="GO:1990904">
    <property type="term" value="C:ribonucleoprotein complex"/>
    <property type="evidence" value="ECO:0007669"/>
    <property type="project" value="UniProtKB-KW"/>
</dbReference>
<evidence type="ECO:0000256" key="5">
    <source>
        <dbReference type="ARBA" id="ARBA00023274"/>
    </source>
</evidence>
<dbReference type="GO" id="GO:0005840">
    <property type="term" value="C:ribosome"/>
    <property type="evidence" value="ECO:0007669"/>
    <property type="project" value="UniProtKB-KW"/>
</dbReference>
<dbReference type="Pfam" id="PF10501">
    <property type="entry name" value="Ribosomal_L50"/>
    <property type="match status" value="1"/>
</dbReference>
<gene>
    <name evidence="8" type="ORF">PV04_05828</name>
</gene>
<organism evidence="8 9">
    <name type="scientific">Phialophora macrospora</name>
    <dbReference type="NCBI Taxonomy" id="1851006"/>
    <lineage>
        <taxon>Eukaryota</taxon>
        <taxon>Fungi</taxon>
        <taxon>Dikarya</taxon>
        <taxon>Ascomycota</taxon>
        <taxon>Pezizomycotina</taxon>
        <taxon>Eurotiomycetes</taxon>
        <taxon>Chaetothyriomycetidae</taxon>
        <taxon>Chaetothyriales</taxon>
        <taxon>Herpotrichiellaceae</taxon>
        <taxon>Phialophora</taxon>
    </lineage>
</organism>
<dbReference type="STRING" id="5601.A0A0D2DWM8"/>
<dbReference type="HOGENOM" id="CLU_057359_0_0_1"/>
<dbReference type="AlphaFoldDB" id="A0A0D2DWM8"/>
<keyword evidence="5" id="KW-0687">Ribonucleoprotein</keyword>
<keyword evidence="3" id="KW-0689">Ribosomal protein</keyword>
<evidence type="ECO:0000256" key="7">
    <source>
        <dbReference type="SAM" id="MobiDB-lite"/>
    </source>
</evidence>
<evidence type="ECO:0000313" key="8">
    <source>
        <dbReference type="EMBL" id="KIW66497.1"/>
    </source>
</evidence>
<comment type="subcellular location">
    <subcellularLocation>
        <location evidence="1">Mitochondrion</location>
    </subcellularLocation>
</comment>
<keyword evidence="9" id="KW-1185">Reference proteome</keyword>